<comment type="similarity">
    <text evidence="2 6">Belongs to the SURF1 family.</text>
</comment>
<dbReference type="PANTHER" id="PTHR23427">
    <property type="entry name" value="SURFEIT LOCUS PROTEIN"/>
    <property type="match status" value="1"/>
</dbReference>
<dbReference type="InterPro" id="IPR045214">
    <property type="entry name" value="Surf1/Surf4"/>
</dbReference>
<feature type="transmembrane region" description="Helical" evidence="6">
    <location>
        <begin position="12"/>
        <end position="32"/>
    </location>
</feature>
<dbReference type="InterPro" id="IPR002994">
    <property type="entry name" value="Surf1/Shy1"/>
</dbReference>
<evidence type="ECO:0000256" key="5">
    <source>
        <dbReference type="ARBA" id="ARBA00023136"/>
    </source>
</evidence>
<dbReference type="GO" id="GO:0005886">
    <property type="term" value="C:plasma membrane"/>
    <property type="evidence" value="ECO:0007669"/>
    <property type="project" value="UniProtKB-SubCell"/>
</dbReference>
<reference evidence="7 8" key="1">
    <citation type="submission" date="2018-06" db="EMBL/GenBank/DDBJ databases">
        <title>Lujinxingia sediminis gen. nov. sp. nov., a new facultative anaerobic member of the class Deltaproteobacteria, and proposal of Lujinxingaceae fam. nov.</title>
        <authorList>
            <person name="Guo L.-Y."/>
            <person name="Li C.-M."/>
            <person name="Wang S."/>
            <person name="Du Z.-J."/>
        </authorList>
    </citation>
    <scope>NUCLEOTIDE SEQUENCE [LARGE SCALE GENOMIC DNA]</scope>
    <source>
        <strain evidence="7 8">FA350</strain>
    </source>
</reference>
<feature type="transmembrane region" description="Helical" evidence="6">
    <location>
        <begin position="238"/>
        <end position="258"/>
    </location>
</feature>
<evidence type="ECO:0000256" key="6">
    <source>
        <dbReference type="RuleBase" id="RU363076"/>
    </source>
</evidence>
<evidence type="ECO:0000313" key="7">
    <source>
        <dbReference type="EMBL" id="AWV90150.1"/>
    </source>
</evidence>
<dbReference type="Proteomes" id="UP000249799">
    <property type="component" value="Chromosome"/>
</dbReference>
<comment type="subcellular location">
    <subcellularLocation>
        <location evidence="6">Cell membrane</location>
        <topology evidence="6">Multi-pass membrane protein</topology>
    </subcellularLocation>
    <subcellularLocation>
        <location evidence="1">Membrane</location>
    </subcellularLocation>
</comment>
<dbReference type="AlphaFoldDB" id="A0A2Z4FMT6"/>
<evidence type="ECO:0000313" key="8">
    <source>
        <dbReference type="Proteomes" id="UP000249799"/>
    </source>
</evidence>
<dbReference type="RefSeq" id="WP_111335370.1">
    <property type="nucleotide sequence ID" value="NZ_CP030032.1"/>
</dbReference>
<keyword evidence="4 6" id="KW-1133">Transmembrane helix</keyword>
<organism evidence="7 8">
    <name type="scientific">Bradymonas sediminis</name>
    <dbReference type="NCBI Taxonomy" id="1548548"/>
    <lineage>
        <taxon>Bacteria</taxon>
        <taxon>Deltaproteobacteria</taxon>
        <taxon>Bradymonadales</taxon>
        <taxon>Bradymonadaceae</taxon>
        <taxon>Bradymonas</taxon>
    </lineage>
</organism>
<evidence type="ECO:0000256" key="3">
    <source>
        <dbReference type="ARBA" id="ARBA00022692"/>
    </source>
</evidence>
<keyword evidence="8" id="KW-1185">Reference proteome</keyword>
<keyword evidence="5 6" id="KW-0472">Membrane</keyword>
<gene>
    <name evidence="7" type="ORF">DN745_12725</name>
</gene>
<dbReference type="Pfam" id="PF02104">
    <property type="entry name" value="SURF1"/>
    <property type="match status" value="1"/>
</dbReference>
<dbReference type="PANTHER" id="PTHR23427:SF2">
    <property type="entry name" value="SURFEIT LOCUS PROTEIN 1"/>
    <property type="match status" value="1"/>
</dbReference>
<dbReference type="OrthoDB" id="6079986at2"/>
<evidence type="ECO:0000256" key="4">
    <source>
        <dbReference type="ARBA" id="ARBA00022989"/>
    </source>
</evidence>
<keyword evidence="3 6" id="KW-0812">Transmembrane</keyword>
<keyword evidence="6" id="KW-1003">Cell membrane</keyword>
<protein>
    <recommendedName>
        <fullName evidence="6">SURF1-like protein</fullName>
    </recommendedName>
</protein>
<sequence>MSQRKRLQFKPRFWPTLGTIVGLALLLALGTWQTLRYFEKLAIEAERAAHLTDARIQVKSLAEFQQKARSYSPIEVRGSLDPDYVFLFKHRTHDGGKPGYWVGGVLRFAEGPGGLIVNRGWVHRNSAQELAAEPLDTELKSYNGLVYQPQRVIADEGTRAELTRGELALKTSAQGDVVEWESYDITGIAQALSVETPTTPTILVLGPEHSEYPYPVASLEYVTQPYMTSERHLGYLSFWYLTALGLLGMYLANAFGLLTSGRHNPAPSQPQS</sequence>
<name>A0A2Z4FMT6_9DELT</name>
<evidence type="ECO:0000256" key="1">
    <source>
        <dbReference type="ARBA" id="ARBA00004370"/>
    </source>
</evidence>
<dbReference type="KEGG" id="bsed:DN745_12725"/>
<dbReference type="CDD" id="cd06662">
    <property type="entry name" value="SURF1"/>
    <property type="match status" value="1"/>
</dbReference>
<accession>A0A2Z4FMT6</accession>
<dbReference type="EMBL" id="CP030032">
    <property type="protein sequence ID" value="AWV90150.1"/>
    <property type="molecule type" value="Genomic_DNA"/>
</dbReference>
<evidence type="ECO:0000256" key="2">
    <source>
        <dbReference type="ARBA" id="ARBA00007165"/>
    </source>
</evidence>
<proteinExistence type="inferred from homology"/>
<dbReference type="PROSITE" id="PS50895">
    <property type="entry name" value="SURF1"/>
    <property type="match status" value="1"/>
</dbReference>